<feature type="domain" description="PucR C-terminal helix-turn-helix" evidence="1">
    <location>
        <begin position="197"/>
        <end position="254"/>
    </location>
</feature>
<dbReference type="RefSeq" id="WP_270954635.1">
    <property type="nucleotide sequence ID" value="NZ_JAQGLA010000171.1"/>
</dbReference>
<gene>
    <name evidence="2" type="ORF">OU415_37955</name>
</gene>
<evidence type="ECO:0000313" key="3">
    <source>
        <dbReference type="Proteomes" id="UP001210380"/>
    </source>
</evidence>
<feature type="non-terminal residue" evidence="2">
    <location>
        <position position="1"/>
    </location>
</feature>
<name>A0ABT4VD85_9PSEU</name>
<sequence length="264" mass="28889">VRPRPSGRNLDQLVRRLFADEQVEAYDQLAVAVPGIVDGVGRVAAIVAADDGALRPFRPSEFSALNNSLSPGLRHLEGFLGSYVSRTYVLLAVHQRDCAEELRPVLDEIDRVASRCLAAGSRLTIGASDGMPLGLRSARDTRSQALAAAELAVLDPGLGRHVRWSGIGVYRMLLDTEDRIDVVLAPLDEAGPSAPMLLTTLETYLDLAGDVQKVAARLSLHRSSLYYRLDRLSRLLQADLSDGMTRLELHAALKFRRSARRTLK</sequence>
<proteinExistence type="predicted"/>
<dbReference type="InterPro" id="IPR051448">
    <property type="entry name" value="CdaR-like_regulators"/>
</dbReference>
<dbReference type="Proteomes" id="UP001210380">
    <property type="component" value="Unassembled WGS sequence"/>
</dbReference>
<dbReference type="PANTHER" id="PTHR33744">
    <property type="entry name" value="CARBOHYDRATE DIACID REGULATOR"/>
    <property type="match status" value="1"/>
</dbReference>
<comment type="caution">
    <text evidence="2">The sequence shown here is derived from an EMBL/GenBank/DDBJ whole genome shotgun (WGS) entry which is preliminary data.</text>
</comment>
<evidence type="ECO:0000313" key="2">
    <source>
        <dbReference type="EMBL" id="MDA3631262.1"/>
    </source>
</evidence>
<reference evidence="2 3" key="1">
    <citation type="submission" date="2022-11" db="EMBL/GenBank/DDBJ databases">
        <title>Draft genome sequence of Saccharopolyspora sp. WRP15-2 isolated from rhizosphere soils of wild rice in Thailand.</title>
        <authorList>
            <person name="Duangmal K."/>
            <person name="Kammanee S."/>
            <person name="Muangham S."/>
        </authorList>
    </citation>
    <scope>NUCLEOTIDE SEQUENCE [LARGE SCALE GENOMIC DNA]</scope>
    <source>
        <strain evidence="2 3">WRP15-2</strain>
    </source>
</reference>
<organism evidence="2 3">
    <name type="scientific">Saccharopolyspora oryzae</name>
    <dbReference type="NCBI Taxonomy" id="2997343"/>
    <lineage>
        <taxon>Bacteria</taxon>
        <taxon>Bacillati</taxon>
        <taxon>Actinomycetota</taxon>
        <taxon>Actinomycetes</taxon>
        <taxon>Pseudonocardiales</taxon>
        <taxon>Pseudonocardiaceae</taxon>
        <taxon>Saccharopolyspora</taxon>
    </lineage>
</organism>
<protein>
    <submittedName>
        <fullName evidence="2">Helix-turn-helix domain-containing protein</fullName>
    </submittedName>
</protein>
<keyword evidence="3" id="KW-1185">Reference proteome</keyword>
<evidence type="ECO:0000259" key="1">
    <source>
        <dbReference type="Pfam" id="PF13556"/>
    </source>
</evidence>
<accession>A0ABT4VD85</accession>
<dbReference type="EMBL" id="JAQGLA010000171">
    <property type="protein sequence ID" value="MDA3631262.1"/>
    <property type="molecule type" value="Genomic_DNA"/>
</dbReference>
<dbReference type="InterPro" id="IPR042070">
    <property type="entry name" value="PucR_C-HTH_sf"/>
</dbReference>
<dbReference type="Gene3D" id="1.10.10.2840">
    <property type="entry name" value="PucR C-terminal helix-turn-helix domain"/>
    <property type="match status" value="1"/>
</dbReference>
<dbReference type="Pfam" id="PF13556">
    <property type="entry name" value="HTH_30"/>
    <property type="match status" value="1"/>
</dbReference>
<dbReference type="InterPro" id="IPR025736">
    <property type="entry name" value="PucR_C-HTH_dom"/>
</dbReference>
<dbReference type="PANTHER" id="PTHR33744:SF1">
    <property type="entry name" value="DNA-BINDING TRANSCRIPTIONAL ACTIVATOR ADER"/>
    <property type="match status" value="1"/>
</dbReference>